<reference evidence="1 2" key="1">
    <citation type="submission" date="2016-05" db="EMBL/GenBank/DDBJ databases">
        <title>Paenibacillus oryzae. sp. nov., isolated from the rice root.</title>
        <authorList>
            <person name="Zhang J."/>
            <person name="Zhang X."/>
        </authorList>
    </citation>
    <scope>NUCLEOTIDE SEQUENCE [LARGE SCALE GENOMIC DNA]</scope>
    <source>
        <strain evidence="1 2">1DrF-4</strain>
    </source>
</reference>
<evidence type="ECO:0000313" key="2">
    <source>
        <dbReference type="Proteomes" id="UP000092024"/>
    </source>
</evidence>
<protein>
    <submittedName>
        <fullName evidence="1">Uncharacterized protein</fullName>
    </submittedName>
</protein>
<gene>
    <name evidence="1" type="ORF">A7K91_08435</name>
</gene>
<organism evidence="1 2">
    <name type="scientific">Paenibacillus oryzae</name>
    <dbReference type="NCBI Taxonomy" id="1844972"/>
    <lineage>
        <taxon>Bacteria</taxon>
        <taxon>Bacillati</taxon>
        <taxon>Bacillota</taxon>
        <taxon>Bacilli</taxon>
        <taxon>Bacillales</taxon>
        <taxon>Paenibacillaceae</taxon>
        <taxon>Paenibacillus</taxon>
    </lineage>
</organism>
<dbReference type="STRING" id="1844972.A7K91_08435"/>
<comment type="caution">
    <text evidence="1">The sequence shown here is derived from an EMBL/GenBank/DDBJ whole genome shotgun (WGS) entry which is preliminary data.</text>
</comment>
<proteinExistence type="predicted"/>
<sequence length="903" mass="98605">MLNGNKSYLLSITALFSKKGYGLMLDLNHLVDINNQYLLTAPVNGTYKAFIEENSKSARKTPDSATGAFGKSIAASFALEPEGIGLETVKATVVSYLNDVHGFLSADYSTQRSPIANQGVPVTMHLKDHLVAERDAKTDSWLRKRVDAETESYVNARDRHLHAASGGVERARAKIKEIDEEAFSAGRLVTDVLDMQRVVRYADADKVIAESWEPAGEILADDRQKLAYGPGAVRSAVNKSKDYEDGARIEKWIDGKRDDFFQGGVEIIKHCHAKRLNEIADGAAADFMSKGSKREQAMGAKAQGLAGGEFTAPPSEAIFEWLHPAGEKEIEASPAQHFTDTHTNTAGLAEISRYTSSEAGSGDKSQYSYLTGADSRSGADGRMNGDEFAQNIKYLVAGDSDVTKVARLLEIMYGSEIFQHIEAGIEDIVHSATQGGLSEAAVTMIRDSVLDQIGESAGGNKTEADRFNTETAESGGGVQFVRHSLQQSQIGARNEAIGHVAEHGYSQSPFAGIMTTPAFGNISGSGKELFVHDMGKAIADANSKLAKRHRPELAESKADWIGTMENPEFGDYRDRFGNYVVQQTEVAQYRDYFTYQNENDMAKAGYMTEFDAARQEYEMALDRDRELESAVSKDTRASKSSNYEAIREFIPSANGSKFSWDAILHETERSEGAFPEDESFLQRHHAANWAESGEAVLHHMDKSQGDSVLDAVKHGEGSTHFGDAIMPAALEELDNGGRETLHAAVTQHAENSESVVSTGGGEAASTIEAESLMLTSGADDDGLSSAARQRKRLETDIQEVTPSGRSRAAMETDIQDTGHPAYRRRSVHETVLSHSSQSKRIKETIETTIGEGQGGSRYKVVETDIAGAEEGVLKSHPESKKSRLWLIMGKIASWNIWNWKKTR</sequence>
<accession>A0A1A5YQ66</accession>
<evidence type="ECO:0000313" key="1">
    <source>
        <dbReference type="EMBL" id="OBR67752.1"/>
    </source>
</evidence>
<dbReference type="OrthoDB" id="2654877at2"/>
<dbReference type="EMBL" id="LYPA01000031">
    <property type="protein sequence ID" value="OBR67752.1"/>
    <property type="molecule type" value="Genomic_DNA"/>
</dbReference>
<name>A0A1A5YQ66_9BACL</name>
<dbReference type="Proteomes" id="UP000092024">
    <property type="component" value="Unassembled WGS sequence"/>
</dbReference>
<dbReference type="AlphaFoldDB" id="A0A1A5YQ66"/>
<dbReference type="RefSeq" id="WP_068680081.1">
    <property type="nucleotide sequence ID" value="NZ_LYPA01000031.1"/>
</dbReference>
<keyword evidence="2" id="KW-1185">Reference proteome</keyword>